<dbReference type="HAMAP" id="MF_00120">
    <property type="entry name" value="GatA"/>
    <property type="match status" value="1"/>
</dbReference>
<dbReference type="GO" id="GO:0005524">
    <property type="term" value="F:ATP binding"/>
    <property type="evidence" value="ECO:0007669"/>
    <property type="project" value="UniProtKB-KW"/>
</dbReference>
<evidence type="ECO:0000256" key="3">
    <source>
        <dbReference type="ARBA" id="ARBA00022840"/>
    </source>
</evidence>
<dbReference type="WBParaSite" id="DME_0000520801-mRNA-1">
    <property type="protein sequence ID" value="DME_0000520801-mRNA-1"/>
    <property type="gene ID" value="DME_0000520801"/>
</dbReference>
<name>A0A0N4UD29_DRAME</name>
<dbReference type="InterPro" id="IPR023631">
    <property type="entry name" value="Amidase_dom"/>
</dbReference>
<keyword evidence="2 5" id="KW-0547">Nucleotide-binding</keyword>
<keyword evidence="5" id="KW-0496">Mitochondrion</keyword>
<reference evidence="10" key="1">
    <citation type="submission" date="2017-02" db="UniProtKB">
        <authorList>
            <consortium name="WormBaseParasite"/>
        </authorList>
    </citation>
    <scope>IDENTIFICATION</scope>
</reference>
<dbReference type="OrthoDB" id="421993at2759"/>
<comment type="function">
    <text evidence="5">Allows the formation of correctly charged Gln-tRNA(Gln) through the transamidation of misacylated Glu-tRNA(Gln) in the mitochondria. The reaction takes place in the presence of glutamine and ATP through an activated gamma-phospho-Glu-tRNA(Gln).</text>
</comment>
<evidence type="ECO:0000313" key="10">
    <source>
        <dbReference type="WBParaSite" id="DME_0000520801-mRNA-1"/>
    </source>
</evidence>
<comment type="subcellular location">
    <subcellularLocation>
        <location evidence="5">Mitochondrion</location>
    </subcellularLocation>
</comment>
<sequence length="469" mass="51641">MEKIESAIEKAIKFRKYNSLITETFDIARAQAKNAQANGFQPFPIVVKDCYATKGIRTTCASKMLANYIAPYTATVIQRLLDQGGCIIGKANMDEFCMGTSSSQSFFGPVKNGLSDEASLDEDWLIPGGSSGGSAVAVQLGFAQVGIGSDTGGSTRNPAAFTGIFGLKPSYGILSRHGLIPLVNSLDCPAILANNAVDCNRFLKIMCGIDVNDSTSIKAPSSCFMRNDGLDGSISGLTIGIPREYFPENLSHEAWLAWNEAAKFLASLNCKLKEVSMPYTEYSIICYHVIAEADIASNMARYDGVKYGHRSKDSNSTHSLYSKSRSDSLNEVVRRRIFAGNYFLMKKHYDEYFNQALRVRRLIKSDFDRVFCDGCDALLTPVTCGAPTRFKEINHFGSFQQERIEDFFTQPANMAGVPAIAIPFAKTKDDLPLSVQIMANFLNDGIVLDIAQQFDKYRQKEGILDINKL</sequence>
<evidence type="ECO:0000256" key="2">
    <source>
        <dbReference type="ARBA" id="ARBA00022741"/>
    </source>
</evidence>
<keyword evidence="4 5" id="KW-0648">Protein biosynthesis</keyword>
<feature type="domain" description="Amidase" evidence="6">
    <location>
        <begin position="4"/>
        <end position="448"/>
    </location>
</feature>
<keyword evidence="1 5" id="KW-0436">Ligase</keyword>
<dbReference type="GO" id="GO:0030956">
    <property type="term" value="C:glutamyl-tRNA(Gln) amidotransferase complex"/>
    <property type="evidence" value="ECO:0007669"/>
    <property type="project" value="UniProtKB-UniRule"/>
</dbReference>
<dbReference type="GO" id="GO:0005739">
    <property type="term" value="C:mitochondrion"/>
    <property type="evidence" value="ECO:0007669"/>
    <property type="project" value="UniProtKB-SubCell"/>
</dbReference>
<dbReference type="Gene3D" id="3.90.1300.10">
    <property type="entry name" value="Amidase signature (AS) domain"/>
    <property type="match status" value="1"/>
</dbReference>
<protein>
    <recommendedName>
        <fullName evidence="5">Glutamyl-tRNA(Gln) amidotransferase subunit A, mitochondrial</fullName>
        <shortName evidence="5">Glu-AdT subunit A</shortName>
        <ecNumber evidence="5">6.3.5.7</ecNumber>
    </recommendedName>
</protein>
<dbReference type="Pfam" id="PF01425">
    <property type="entry name" value="Amidase"/>
    <property type="match status" value="1"/>
</dbReference>
<evidence type="ECO:0000313" key="7">
    <source>
        <dbReference type="EMBL" id="VDN59034.1"/>
    </source>
</evidence>
<evidence type="ECO:0000256" key="5">
    <source>
        <dbReference type="HAMAP-Rule" id="MF_03150"/>
    </source>
</evidence>
<dbReference type="GO" id="GO:0050567">
    <property type="term" value="F:glutaminyl-tRNA synthase (glutamine-hydrolyzing) activity"/>
    <property type="evidence" value="ECO:0007669"/>
    <property type="project" value="UniProtKB-UniRule"/>
</dbReference>
<dbReference type="EMBL" id="UYYG01001175">
    <property type="protein sequence ID" value="VDN59034.1"/>
    <property type="molecule type" value="Genomic_DNA"/>
</dbReference>
<organism evidence="8 10">
    <name type="scientific">Dracunculus medinensis</name>
    <name type="common">Guinea worm</name>
    <dbReference type="NCBI Taxonomy" id="318479"/>
    <lineage>
        <taxon>Eukaryota</taxon>
        <taxon>Metazoa</taxon>
        <taxon>Ecdysozoa</taxon>
        <taxon>Nematoda</taxon>
        <taxon>Chromadorea</taxon>
        <taxon>Rhabditida</taxon>
        <taxon>Spirurina</taxon>
        <taxon>Dracunculoidea</taxon>
        <taxon>Dracunculidae</taxon>
        <taxon>Dracunculus</taxon>
    </lineage>
</organism>
<evidence type="ECO:0000256" key="1">
    <source>
        <dbReference type="ARBA" id="ARBA00022598"/>
    </source>
</evidence>
<dbReference type="PANTHER" id="PTHR11895:SF7">
    <property type="entry name" value="GLUTAMYL-TRNA(GLN) AMIDOTRANSFERASE SUBUNIT A, MITOCHONDRIAL"/>
    <property type="match status" value="1"/>
</dbReference>
<feature type="active site" description="Acyl-ester intermediate" evidence="5">
    <location>
        <position position="154"/>
    </location>
</feature>
<dbReference type="GO" id="GO:0032543">
    <property type="term" value="P:mitochondrial translation"/>
    <property type="evidence" value="ECO:0007669"/>
    <property type="project" value="UniProtKB-UniRule"/>
</dbReference>
<gene>
    <name evidence="7" type="ORF">DME_LOCUS9007</name>
</gene>
<dbReference type="PANTHER" id="PTHR11895">
    <property type="entry name" value="TRANSAMIDASE"/>
    <property type="match status" value="1"/>
</dbReference>
<evidence type="ECO:0000313" key="9">
    <source>
        <dbReference type="Proteomes" id="UP000274756"/>
    </source>
</evidence>
<feature type="active site" description="Charge relay system" evidence="5">
    <location>
        <position position="130"/>
    </location>
</feature>
<dbReference type="AlphaFoldDB" id="A0A0N4UD29"/>
<dbReference type="Proteomes" id="UP000038040">
    <property type="component" value="Unplaced"/>
</dbReference>
<dbReference type="InterPro" id="IPR000120">
    <property type="entry name" value="Amidase"/>
</dbReference>
<dbReference type="GO" id="GO:0070681">
    <property type="term" value="P:glutaminyl-tRNAGln biosynthesis via transamidation"/>
    <property type="evidence" value="ECO:0007669"/>
    <property type="project" value="UniProtKB-UniRule"/>
</dbReference>
<reference evidence="7 9" key="2">
    <citation type="submission" date="2018-11" db="EMBL/GenBank/DDBJ databases">
        <authorList>
            <consortium name="Pathogen Informatics"/>
        </authorList>
    </citation>
    <scope>NUCLEOTIDE SEQUENCE [LARGE SCALE GENOMIC DNA]</scope>
</reference>
<comment type="similarity">
    <text evidence="5">Belongs to the amidase family. GatA subfamily.</text>
</comment>
<comment type="catalytic activity">
    <reaction evidence="5">
        <text>L-glutamyl-tRNA(Gln) + L-glutamine + ATP + H2O = L-glutaminyl-tRNA(Gln) + L-glutamate + ADP + phosphate + H(+)</text>
        <dbReference type="Rhea" id="RHEA:17521"/>
        <dbReference type="Rhea" id="RHEA-COMP:9681"/>
        <dbReference type="Rhea" id="RHEA-COMP:9684"/>
        <dbReference type="ChEBI" id="CHEBI:15377"/>
        <dbReference type="ChEBI" id="CHEBI:15378"/>
        <dbReference type="ChEBI" id="CHEBI:29985"/>
        <dbReference type="ChEBI" id="CHEBI:30616"/>
        <dbReference type="ChEBI" id="CHEBI:43474"/>
        <dbReference type="ChEBI" id="CHEBI:58359"/>
        <dbReference type="ChEBI" id="CHEBI:78520"/>
        <dbReference type="ChEBI" id="CHEBI:78521"/>
        <dbReference type="ChEBI" id="CHEBI:456216"/>
        <dbReference type="EC" id="6.3.5.7"/>
    </reaction>
</comment>
<accession>A0A0N4UD29</accession>
<comment type="subunit">
    <text evidence="5">Subunit of the heterotrimeric GatCAB amidotransferase (AdT) complex, composed of A, B and C subunits.</text>
</comment>
<keyword evidence="3 5" id="KW-0067">ATP-binding</keyword>
<evidence type="ECO:0000259" key="6">
    <source>
        <dbReference type="Pfam" id="PF01425"/>
    </source>
</evidence>
<proteinExistence type="inferred from homology"/>
<keyword evidence="9" id="KW-1185">Reference proteome</keyword>
<dbReference type="EC" id="6.3.5.7" evidence="5"/>
<dbReference type="Proteomes" id="UP000274756">
    <property type="component" value="Unassembled WGS sequence"/>
</dbReference>
<dbReference type="InterPro" id="IPR004412">
    <property type="entry name" value="GatA"/>
</dbReference>
<dbReference type="STRING" id="318479.A0A0N4UD29"/>
<evidence type="ECO:0000256" key="4">
    <source>
        <dbReference type="ARBA" id="ARBA00022917"/>
    </source>
</evidence>
<dbReference type="InterPro" id="IPR036928">
    <property type="entry name" value="AS_sf"/>
</dbReference>
<evidence type="ECO:0000313" key="8">
    <source>
        <dbReference type="Proteomes" id="UP000038040"/>
    </source>
</evidence>
<feature type="active site" description="Charge relay system" evidence="5">
    <location>
        <position position="48"/>
    </location>
</feature>
<dbReference type="SUPFAM" id="SSF75304">
    <property type="entry name" value="Amidase signature (AS) enzymes"/>
    <property type="match status" value="1"/>
</dbReference>